<comment type="caution">
    <text evidence="1">The sequence shown here is derived from an EMBL/GenBank/DDBJ whole genome shotgun (WGS) entry which is preliminary data.</text>
</comment>
<dbReference type="InterPro" id="IPR011009">
    <property type="entry name" value="Kinase-like_dom_sf"/>
</dbReference>
<reference evidence="1 2" key="1">
    <citation type="journal article" date="2019" name="Int. J. Syst. Evol. Microbiol.">
        <title>The Global Catalogue of Microorganisms (GCM) 10K type strain sequencing project: providing services to taxonomists for standard genome sequencing and annotation.</title>
        <authorList>
            <consortium name="The Broad Institute Genomics Platform"/>
            <consortium name="The Broad Institute Genome Sequencing Center for Infectious Disease"/>
            <person name="Wu L."/>
            <person name="Ma J."/>
        </authorList>
    </citation>
    <scope>NUCLEOTIDE SEQUENCE [LARGE SCALE GENOMIC DNA]</scope>
    <source>
        <strain evidence="1 2">JCM 3325</strain>
    </source>
</reference>
<accession>A0ABN3K7K8</accession>
<dbReference type="RefSeq" id="WP_344596500.1">
    <property type="nucleotide sequence ID" value="NZ_BAAARW010000038.1"/>
</dbReference>
<dbReference type="SUPFAM" id="SSF56112">
    <property type="entry name" value="Protein kinase-like (PK-like)"/>
    <property type="match status" value="1"/>
</dbReference>
<organism evidence="1 2">
    <name type="scientific">Actinomadura vinacea</name>
    <dbReference type="NCBI Taxonomy" id="115336"/>
    <lineage>
        <taxon>Bacteria</taxon>
        <taxon>Bacillati</taxon>
        <taxon>Actinomycetota</taxon>
        <taxon>Actinomycetes</taxon>
        <taxon>Streptosporangiales</taxon>
        <taxon>Thermomonosporaceae</taxon>
        <taxon>Actinomadura</taxon>
    </lineage>
</organism>
<proteinExistence type="predicted"/>
<name>A0ABN3K7K8_9ACTN</name>
<evidence type="ECO:0008006" key="3">
    <source>
        <dbReference type="Google" id="ProtNLM"/>
    </source>
</evidence>
<dbReference type="EMBL" id="BAAARW010000038">
    <property type="protein sequence ID" value="GAA2450598.1"/>
    <property type="molecule type" value="Genomic_DNA"/>
</dbReference>
<evidence type="ECO:0000313" key="2">
    <source>
        <dbReference type="Proteomes" id="UP001501231"/>
    </source>
</evidence>
<gene>
    <name evidence="1" type="ORF">GCM10010191_80720</name>
</gene>
<keyword evidence="2" id="KW-1185">Reference proteome</keyword>
<evidence type="ECO:0000313" key="1">
    <source>
        <dbReference type="EMBL" id="GAA2450598.1"/>
    </source>
</evidence>
<sequence>MSPPGPELTPLIRRHTGDVVEIKPSELGAMSDLTALVECEKGPFFVKAVRNRPGGRRDSLVREGLINPHVHPLSPAVLWQAEDDDWMALGFEVVEGRPADFGPSSADLPAIVDSLNQLADLPLPEIAHGWTETRWDRYADPQDVERFRGDALLHADINICNLMIGDALWVVDWAWPTRGAAFIEPALFALHLIAEGHTADSAESWASGCTAWVDAAPPAIDAFALANQRMWDDLSGRSPNRRWMKTMAVAARKWTAYRGLG</sequence>
<dbReference type="Proteomes" id="UP001501231">
    <property type="component" value="Unassembled WGS sequence"/>
</dbReference>
<protein>
    <recommendedName>
        <fullName evidence="3">Protein kinase</fullName>
    </recommendedName>
</protein>